<keyword evidence="3" id="KW-1185">Reference proteome</keyword>
<dbReference type="InterPro" id="IPR019396">
    <property type="entry name" value="TM_Fragile-X-F-assoc"/>
</dbReference>
<feature type="transmembrane region" description="Helical" evidence="1">
    <location>
        <begin position="145"/>
        <end position="170"/>
    </location>
</feature>
<gene>
    <name evidence="2" type="ORF">M0811_01534</name>
</gene>
<feature type="transmembrane region" description="Helical" evidence="1">
    <location>
        <begin position="273"/>
        <end position="293"/>
    </location>
</feature>
<evidence type="ECO:0000313" key="2">
    <source>
        <dbReference type="EMBL" id="KAJ5072519.1"/>
    </source>
</evidence>
<sequence>MMRYIQSIPNPGNELISKSKLIDQKFKERKQKFEELRKNQAEMNRKYSILRKFENLIISDVFFFIFCVLTFLILLSVYVDANLSSNPIYILIPLFIPILIFSSLLLLKSFYDFDYSKVFDRVTSGIAFLLFIQILMIGLKSGKIIQISWLFVLILILIFVGILVLITIGIFYNQQNYYNFFLLFTSSMIFLFFIFLGLKLDGTIKQSYFMVFSPLFLVDLVPCFICVLEYVNNNFRHNDFILLVVILSVVLGPFIIFEILIFCYLQFSGFKYISFTFIPFYLEILVIGCCLLFSRSFYF</sequence>
<feature type="transmembrane region" description="Helical" evidence="1">
    <location>
        <begin position="208"/>
        <end position="228"/>
    </location>
</feature>
<feature type="transmembrane region" description="Helical" evidence="1">
    <location>
        <begin position="53"/>
        <end position="76"/>
    </location>
</feature>
<comment type="caution">
    <text evidence="2">The sequence shown here is derived from an EMBL/GenBank/DDBJ whole genome shotgun (WGS) entry which is preliminary data.</text>
</comment>
<feature type="transmembrane region" description="Helical" evidence="1">
    <location>
        <begin position="177"/>
        <end position="196"/>
    </location>
</feature>
<feature type="transmembrane region" description="Helical" evidence="1">
    <location>
        <begin position="88"/>
        <end position="107"/>
    </location>
</feature>
<dbReference type="EMBL" id="JAPDFW010000081">
    <property type="protein sequence ID" value="KAJ5072519.1"/>
    <property type="molecule type" value="Genomic_DNA"/>
</dbReference>
<dbReference type="AlphaFoldDB" id="A0A9Q0R9X8"/>
<keyword evidence="1" id="KW-1133">Transmembrane helix</keyword>
<dbReference type="PANTHER" id="PTHR13568:SF9">
    <property type="entry name" value="TRANSMEMBRANE PROTEIN 203"/>
    <property type="match status" value="1"/>
</dbReference>
<name>A0A9Q0R9X8_ANAIG</name>
<protein>
    <submittedName>
        <fullName evidence="2">Fam11a b protein</fullName>
    </submittedName>
</protein>
<evidence type="ECO:0000313" key="3">
    <source>
        <dbReference type="Proteomes" id="UP001149090"/>
    </source>
</evidence>
<reference evidence="2" key="1">
    <citation type="submission" date="2022-10" db="EMBL/GenBank/DDBJ databases">
        <title>Novel sulphate-reducing endosymbionts in the free-living metamonad Anaeramoeba.</title>
        <authorList>
            <person name="Jerlstrom-Hultqvist J."/>
            <person name="Cepicka I."/>
            <person name="Gallot-Lavallee L."/>
            <person name="Salas-Leiva D."/>
            <person name="Curtis B.A."/>
            <person name="Zahonova K."/>
            <person name="Pipaliya S."/>
            <person name="Dacks J."/>
            <person name="Roger A.J."/>
        </authorList>
    </citation>
    <scope>NUCLEOTIDE SEQUENCE</scope>
    <source>
        <strain evidence="2">BMAN</strain>
    </source>
</reference>
<keyword evidence="1" id="KW-0812">Transmembrane</keyword>
<keyword evidence="1" id="KW-0472">Membrane</keyword>
<dbReference type="PANTHER" id="PTHR13568">
    <property type="entry name" value="FAM11A, B PROTEIN"/>
    <property type="match status" value="1"/>
</dbReference>
<feature type="transmembrane region" description="Helical" evidence="1">
    <location>
        <begin position="119"/>
        <end position="139"/>
    </location>
</feature>
<feature type="transmembrane region" description="Helical" evidence="1">
    <location>
        <begin position="240"/>
        <end position="267"/>
    </location>
</feature>
<dbReference type="Proteomes" id="UP001149090">
    <property type="component" value="Unassembled WGS sequence"/>
</dbReference>
<proteinExistence type="predicted"/>
<evidence type="ECO:0000256" key="1">
    <source>
        <dbReference type="SAM" id="Phobius"/>
    </source>
</evidence>
<organism evidence="2 3">
    <name type="scientific">Anaeramoeba ignava</name>
    <name type="common">Anaerobic marine amoeba</name>
    <dbReference type="NCBI Taxonomy" id="1746090"/>
    <lineage>
        <taxon>Eukaryota</taxon>
        <taxon>Metamonada</taxon>
        <taxon>Anaeramoebidae</taxon>
        <taxon>Anaeramoeba</taxon>
    </lineage>
</organism>
<accession>A0A9Q0R9X8</accession>